<comment type="caution">
    <text evidence="2">The sequence shown here is derived from an EMBL/GenBank/DDBJ whole genome shotgun (WGS) entry which is preliminary data.</text>
</comment>
<reference evidence="3" key="1">
    <citation type="journal article" date="2019" name="Int. J. Syst. Evol. Microbiol.">
        <title>The Global Catalogue of Microorganisms (GCM) 10K type strain sequencing project: providing services to taxonomists for standard genome sequencing and annotation.</title>
        <authorList>
            <consortium name="The Broad Institute Genomics Platform"/>
            <consortium name="The Broad Institute Genome Sequencing Center for Infectious Disease"/>
            <person name="Wu L."/>
            <person name="Ma J."/>
        </authorList>
    </citation>
    <scope>NUCLEOTIDE SEQUENCE [LARGE SCALE GENOMIC DNA]</scope>
    <source>
        <strain evidence="3">CGMCC 1.12286</strain>
    </source>
</reference>
<dbReference type="InterPro" id="IPR041698">
    <property type="entry name" value="Methyltransf_25"/>
</dbReference>
<evidence type="ECO:0000313" key="3">
    <source>
        <dbReference type="Proteomes" id="UP001597079"/>
    </source>
</evidence>
<dbReference type="SUPFAM" id="SSF53335">
    <property type="entry name" value="S-adenosyl-L-methionine-dependent methyltransferases"/>
    <property type="match status" value="1"/>
</dbReference>
<dbReference type="PANTHER" id="PTHR43591:SF24">
    <property type="entry name" value="2-METHOXY-6-POLYPRENYL-1,4-BENZOQUINOL METHYLASE, MITOCHONDRIAL"/>
    <property type="match status" value="1"/>
</dbReference>
<dbReference type="Proteomes" id="UP001597079">
    <property type="component" value="Unassembled WGS sequence"/>
</dbReference>
<protein>
    <submittedName>
        <fullName evidence="2">Class I SAM-dependent methyltransferase</fullName>
        <ecNumber evidence="2">2.1.1.222</ecNumber>
        <ecNumber evidence="2">2.1.1.64</ecNumber>
    </submittedName>
</protein>
<dbReference type="GO" id="GO:0032259">
    <property type="term" value="P:methylation"/>
    <property type="evidence" value="ECO:0007669"/>
    <property type="project" value="UniProtKB-KW"/>
</dbReference>
<keyword evidence="3" id="KW-1185">Reference proteome</keyword>
<organism evidence="2 3">
    <name type="scientific">Alicyclobacillus fodiniaquatilis</name>
    <dbReference type="NCBI Taxonomy" id="1661150"/>
    <lineage>
        <taxon>Bacteria</taxon>
        <taxon>Bacillati</taxon>
        <taxon>Bacillota</taxon>
        <taxon>Bacilli</taxon>
        <taxon>Bacillales</taxon>
        <taxon>Alicyclobacillaceae</taxon>
        <taxon>Alicyclobacillus</taxon>
    </lineage>
</organism>
<evidence type="ECO:0000313" key="2">
    <source>
        <dbReference type="EMBL" id="MFD1677642.1"/>
    </source>
</evidence>
<dbReference type="GO" id="GO:0061542">
    <property type="term" value="F:3-demethylubiquinol 3-O-methyltransferase activity"/>
    <property type="evidence" value="ECO:0007669"/>
    <property type="project" value="UniProtKB-EC"/>
</dbReference>
<feature type="domain" description="Methyltransferase" evidence="1">
    <location>
        <begin position="67"/>
        <end position="154"/>
    </location>
</feature>
<dbReference type="GO" id="GO:0102208">
    <property type="term" value="F:2-polyprenyl-6-hydroxyphenol methylase activity"/>
    <property type="evidence" value="ECO:0007669"/>
    <property type="project" value="UniProtKB-EC"/>
</dbReference>
<dbReference type="Gene3D" id="3.40.50.150">
    <property type="entry name" value="Vaccinia Virus protein VP39"/>
    <property type="match status" value="1"/>
</dbReference>
<dbReference type="CDD" id="cd02440">
    <property type="entry name" value="AdoMet_MTases"/>
    <property type="match status" value="1"/>
</dbReference>
<dbReference type="EC" id="2.1.1.64" evidence="2"/>
<keyword evidence="2" id="KW-0808">Transferase</keyword>
<keyword evidence="2" id="KW-0489">Methyltransferase</keyword>
<dbReference type="EMBL" id="JBHUCX010000095">
    <property type="protein sequence ID" value="MFD1677642.1"/>
    <property type="molecule type" value="Genomic_DNA"/>
</dbReference>
<sequence>MSESTALFPDPSRHPDWIQPHSEKWYARLASETDEYKYPWKSQFDEPTAESLFKEKIASLLTTDSRVLDVGCGHGEFTLQFVTKAKEVVGIDKRESFIATANRINTSENARFVTVDVDNGLPFPDNEFDLIYTKKGPWMFGGAGEGNRVIKPGGFALGLYHGGSDGGLRTLFNGLYQPSVSGNPLEAGIKQTYEDHQNQGLSEIDVQGIEEIEYLSTPEDVLIKKCFGQSKSVKKYVWETCLSGVEDIFDKNATTKGLSVINYHYMVTARVI</sequence>
<evidence type="ECO:0000259" key="1">
    <source>
        <dbReference type="Pfam" id="PF13649"/>
    </source>
</evidence>
<dbReference type="PANTHER" id="PTHR43591">
    <property type="entry name" value="METHYLTRANSFERASE"/>
    <property type="match status" value="1"/>
</dbReference>
<dbReference type="RefSeq" id="WP_377945551.1">
    <property type="nucleotide sequence ID" value="NZ_JBHUCX010000095.1"/>
</dbReference>
<dbReference type="Pfam" id="PF13649">
    <property type="entry name" value="Methyltransf_25"/>
    <property type="match status" value="1"/>
</dbReference>
<dbReference type="InterPro" id="IPR029063">
    <property type="entry name" value="SAM-dependent_MTases_sf"/>
</dbReference>
<dbReference type="EC" id="2.1.1.222" evidence="2"/>
<gene>
    <name evidence="2" type="ORF">ACFSB2_23550</name>
</gene>
<proteinExistence type="predicted"/>
<name>A0ABW4JMI1_9BACL</name>
<accession>A0ABW4JMI1</accession>